<dbReference type="eggNOG" id="COG1211">
    <property type="taxonomic scope" value="Bacteria"/>
</dbReference>
<dbReference type="FunFam" id="3.90.550.10:FF:000003">
    <property type="entry name" value="2-C-methyl-D-erythritol 4-phosphate cytidylyltransferase"/>
    <property type="match status" value="1"/>
</dbReference>
<dbReference type="Gene3D" id="3.90.550.10">
    <property type="entry name" value="Spore Coat Polysaccharide Biosynthesis Protein SpsA, Chain A"/>
    <property type="match status" value="1"/>
</dbReference>
<proteinExistence type="inferred from homology"/>
<comment type="catalytic activity">
    <reaction evidence="1">
        <text>2-C-methyl-D-erythritol 4-phosphate + CTP + H(+) = 4-CDP-2-C-methyl-D-erythritol + diphosphate</text>
        <dbReference type="Rhea" id="RHEA:13429"/>
        <dbReference type="ChEBI" id="CHEBI:15378"/>
        <dbReference type="ChEBI" id="CHEBI:33019"/>
        <dbReference type="ChEBI" id="CHEBI:37563"/>
        <dbReference type="ChEBI" id="CHEBI:57823"/>
        <dbReference type="ChEBI" id="CHEBI:58262"/>
        <dbReference type="EC" id="2.7.7.60"/>
    </reaction>
</comment>
<evidence type="ECO:0000256" key="8">
    <source>
        <dbReference type="ARBA" id="ARBA00023229"/>
    </source>
</evidence>
<evidence type="ECO:0000256" key="2">
    <source>
        <dbReference type="ARBA" id="ARBA00004787"/>
    </source>
</evidence>
<evidence type="ECO:0000313" key="10">
    <source>
        <dbReference type="Proteomes" id="UP000004394"/>
    </source>
</evidence>
<dbReference type="PROSITE" id="PS01295">
    <property type="entry name" value="ISPD"/>
    <property type="match status" value="1"/>
</dbReference>
<dbReference type="PANTHER" id="PTHR32125">
    <property type="entry name" value="2-C-METHYL-D-ERYTHRITOL 4-PHOSPHATE CYTIDYLYLTRANSFERASE, CHLOROPLASTIC"/>
    <property type="match status" value="1"/>
</dbReference>
<dbReference type="InterPro" id="IPR034683">
    <property type="entry name" value="IspD/TarI"/>
</dbReference>
<dbReference type="AlphaFoldDB" id="E0NTD0"/>
<dbReference type="OrthoDB" id="9806837at2"/>
<evidence type="ECO:0000256" key="4">
    <source>
        <dbReference type="ARBA" id="ARBA00012526"/>
    </source>
</evidence>
<dbReference type="EMBL" id="AEEI01000049">
    <property type="protein sequence ID" value="EFM01597.1"/>
    <property type="molecule type" value="Genomic_DNA"/>
</dbReference>
<protein>
    <recommendedName>
        <fullName evidence="5">2-C-methyl-D-erythritol 4-phosphate cytidylyltransferase</fullName>
        <ecNumber evidence="4">2.7.7.60</ecNumber>
    </recommendedName>
</protein>
<comment type="caution">
    <text evidence="9">The sequence shown here is derived from an EMBL/GenBank/DDBJ whole genome shotgun (WGS) entry which is preliminary data.</text>
</comment>
<dbReference type="PANTHER" id="PTHR32125:SF4">
    <property type="entry name" value="2-C-METHYL-D-ERYTHRITOL 4-PHOSPHATE CYTIDYLYLTRANSFERASE, CHLOROPLASTIC"/>
    <property type="match status" value="1"/>
</dbReference>
<evidence type="ECO:0000256" key="5">
    <source>
        <dbReference type="ARBA" id="ARBA00019056"/>
    </source>
</evidence>
<dbReference type="SUPFAM" id="SSF53448">
    <property type="entry name" value="Nucleotide-diphospho-sugar transferases"/>
    <property type="match status" value="1"/>
</dbReference>
<evidence type="ECO:0000256" key="3">
    <source>
        <dbReference type="ARBA" id="ARBA00009789"/>
    </source>
</evidence>
<evidence type="ECO:0000256" key="1">
    <source>
        <dbReference type="ARBA" id="ARBA00001282"/>
    </source>
</evidence>
<dbReference type="GO" id="GO:0050518">
    <property type="term" value="F:2-C-methyl-D-erythritol 4-phosphate cytidylyltransferase activity"/>
    <property type="evidence" value="ECO:0007669"/>
    <property type="project" value="UniProtKB-EC"/>
</dbReference>
<accession>E0NTD0</accession>
<dbReference type="STRING" id="862515.HMPREF0658_1432"/>
<dbReference type="NCBIfam" id="TIGR00453">
    <property type="entry name" value="ispD"/>
    <property type="match status" value="1"/>
</dbReference>
<dbReference type="EC" id="2.7.7.60" evidence="4"/>
<dbReference type="GO" id="GO:0019288">
    <property type="term" value="P:isopentenyl diphosphate biosynthetic process, methylerythritol 4-phosphate pathway"/>
    <property type="evidence" value="ECO:0007669"/>
    <property type="project" value="UniProtKB-UniPathway"/>
</dbReference>
<keyword evidence="7 9" id="KW-0548">Nucleotidyltransferase</keyword>
<sequence length="263" mass="29122">MENAYFRKKIQAAMHENIAPRPARGGEHIAIILSGGIGSRMGTDRPKQYIEVQGRPIIAYAIDAFARRNDIGRIVVVVANEWKSYVEAALQHVKQPIAYASPGATRQLSVFNGLEVCRTQGCADNAIVIIHDAARPLLGADIIDRCIAGIEEGYDGVLPVVRVKDTIYQSEDGKTISRLLNRQQLFAGQAPESFRLKPYYDLHTRISPNELLRINGSSEVAILGGLRVKIVEGSERNFKITTPEDLSHFRQLLESETGDTAMR</sequence>
<dbReference type="InterPro" id="IPR050088">
    <property type="entry name" value="IspD/TarI_cytidylyltransf_bact"/>
</dbReference>
<dbReference type="InterPro" id="IPR018294">
    <property type="entry name" value="ISPD_synthase_CS"/>
</dbReference>
<evidence type="ECO:0000256" key="6">
    <source>
        <dbReference type="ARBA" id="ARBA00022679"/>
    </source>
</evidence>
<keyword evidence="10" id="KW-1185">Reference proteome</keyword>
<gene>
    <name evidence="9" type="primary">ispD</name>
    <name evidence="9" type="ORF">HMPREF0658_1432</name>
</gene>
<evidence type="ECO:0000256" key="7">
    <source>
        <dbReference type="ARBA" id="ARBA00022695"/>
    </source>
</evidence>
<keyword evidence="8" id="KW-0414">Isoprene biosynthesis</keyword>
<dbReference type="CDD" id="cd02516">
    <property type="entry name" value="CDP-ME_synthetase"/>
    <property type="match status" value="1"/>
</dbReference>
<name>E0NTD0_9BACT</name>
<reference evidence="9" key="1">
    <citation type="submission" date="2010-07" db="EMBL/GenBank/DDBJ databases">
        <authorList>
            <person name="Muzny D."/>
            <person name="Qin X."/>
            <person name="Deng J."/>
            <person name="Jiang H."/>
            <person name="Liu Y."/>
            <person name="Qu J."/>
            <person name="Song X.-Z."/>
            <person name="Zhang L."/>
            <person name="Thornton R."/>
            <person name="Coyle M."/>
            <person name="Francisco L."/>
            <person name="Jackson L."/>
            <person name="Javaid M."/>
            <person name="Korchina V."/>
            <person name="Kovar C."/>
            <person name="Mata R."/>
            <person name="Mathew T."/>
            <person name="Ngo R."/>
            <person name="Nguyen L."/>
            <person name="Nguyen N."/>
            <person name="Okwuonu G."/>
            <person name="Ongeri F."/>
            <person name="Pham C."/>
            <person name="Simmons D."/>
            <person name="Wilczek-Boney K."/>
            <person name="Hale W."/>
            <person name="Jakkamsetti A."/>
            <person name="Pham P."/>
            <person name="Ruth R."/>
            <person name="San Lucas F."/>
            <person name="Warren J."/>
            <person name="Zhang J."/>
            <person name="Zhao Z."/>
            <person name="Zhou C."/>
            <person name="Zhu D."/>
            <person name="Lee S."/>
            <person name="Bess C."/>
            <person name="Blankenburg K."/>
            <person name="Forbes L."/>
            <person name="Fu Q."/>
            <person name="Gubbala S."/>
            <person name="Hirani K."/>
            <person name="Jayaseelan J.C."/>
            <person name="Lara F."/>
            <person name="Munidasa M."/>
            <person name="Palculict T."/>
            <person name="Patil S."/>
            <person name="Pu L.-L."/>
            <person name="Saada N."/>
            <person name="Tang L."/>
            <person name="Weissenberger G."/>
            <person name="Zhu Y."/>
            <person name="Hemphill L."/>
            <person name="Shang Y."/>
            <person name="Youmans B."/>
            <person name="Ayvaz T."/>
            <person name="Ross M."/>
            <person name="Santibanez J."/>
            <person name="Aqrawi P."/>
            <person name="Gross S."/>
            <person name="Joshi V."/>
            <person name="Fowler G."/>
            <person name="Nazareth L."/>
            <person name="Reid J."/>
            <person name="Worley K."/>
            <person name="Petrosino J."/>
            <person name="Highlander S."/>
            <person name="Gibbs R."/>
        </authorList>
    </citation>
    <scope>NUCLEOTIDE SEQUENCE [LARGE SCALE GENOMIC DNA]</scope>
    <source>
        <strain evidence="9">DSM 16973</strain>
    </source>
</reference>
<comment type="pathway">
    <text evidence="2">Isoprenoid biosynthesis; isopentenyl diphosphate biosynthesis via DXP pathway; isopentenyl diphosphate from 1-deoxy-D-xylulose 5-phosphate: step 2/6.</text>
</comment>
<dbReference type="Pfam" id="PF01128">
    <property type="entry name" value="IspD"/>
    <property type="match status" value="1"/>
</dbReference>
<dbReference type="Proteomes" id="UP000004394">
    <property type="component" value="Unassembled WGS sequence"/>
</dbReference>
<dbReference type="InterPro" id="IPR029044">
    <property type="entry name" value="Nucleotide-diphossugar_trans"/>
</dbReference>
<dbReference type="HOGENOM" id="CLU_061281_2_3_10"/>
<dbReference type="InterPro" id="IPR001228">
    <property type="entry name" value="IspD"/>
</dbReference>
<dbReference type="UniPathway" id="UPA00056">
    <property type="reaction ID" value="UER00093"/>
</dbReference>
<organism evidence="9 10">
    <name type="scientific">Hoylesella marshii DSM 16973 = JCM 13450</name>
    <dbReference type="NCBI Taxonomy" id="862515"/>
    <lineage>
        <taxon>Bacteria</taxon>
        <taxon>Pseudomonadati</taxon>
        <taxon>Bacteroidota</taxon>
        <taxon>Bacteroidia</taxon>
        <taxon>Bacteroidales</taxon>
        <taxon>Prevotellaceae</taxon>
        <taxon>Hoylesella</taxon>
    </lineage>
</organism>
<evidence type="ECO:0000313" key="9">
    <source>
        <dbReference type="EMBL" id="EFM01597.1"/>
    </source>
</evidence>
<comment type="similarity">
    <text evidence="3">Belongs to the IspD/TarI cytidylyltransferase family. IspD subfamily.</text>
</comment>
<keyword evidence="6 9" id="KW-0808">Transferase</keyword>